<evidence type="ECO:0000256" key="1">
    <source>
        <dbReference type="ARBA" id="ARBA00034736"/>
    </source>
</evidence>
<dbReference type="HOGENOM" id="CLU_142341_0_0_1"/>
<comment type="similarity">
    <text evidence="1">Belongs to the TTI2 family.</text>
</comment>
<dbReference type="PANTHER" id="PTHR32226">
    <property type="entry name" value="TELO2-INTERACTING PROTEIN 2"/>
    <property type="match status" value="1"/>
</dbReference>
<name>F6RV59_ORNAN</name>
<reference evidence="3" key="3">
    <citation type="submission" date="2025-09" db="UniProtKB">
        <authorList>
            <consortium name="Ensembl"/>
        </authorList>
    </citation>
    <scope>IDENTIFICATION</scope>
    <source>
        <strain evidence="3">Glennie</strain>
    </source>
</reference>
<feature type="region of interest" description="Disordered" evidence="2">
    <location>
        <begin position="71"/>
        <end position="107"/>
    </location>
</feature>
<proteinExistence type="inferred from homology"/>
<evidence type="ECO:0008006" key="5">
    <source>
        <dbReference type="Google" id="ProtNLM"/>
    </source>
</evidence>
<dbReference type="PANTHER" id="PTHR32226:SF2">
    <property type="entry name" value="TELO2-INTERACTING PROTEIN 2"/>
    <property type="match status" value="1"/>
</dbReference>
<dbReference type="Pfam" id="PF10521">
    <property type="entry name" value="Tti2"/>
    <property type="match status" value="1"/>
</dbReference>
<gene>
    <name evidence="3" type="primary">TTI2</name>
</gene>
<reference evidence="3 4" key="1">
    <citation type="journal article" date="2008" name="Nature">
        <title>Genome analysis of the platypus reveals unique signatures of evolution.</title>
        <authorList>
            <person name="Warren W.C."/>
            <person name="Hillier L.W."/>
            <person name="Marshall Graves J.A."/>
            <person name="Birney E."/>
            <person name="Ponting C.P."/>
            <person name="Grutzner F."/>
            <person name="Belov K."/>
            <person name="Miller W."/>
            <person name="Clarke L."/>
            <person name="Chinwalla A.T."/>
            <person name="Yang S.P."/>
            <person name="Heger A."/>
            <person name="Locke D.P."/>
            <person name="Miethke P."/>
            <person name="Waters P.D."/>
            <person name="Veyrunes F."/>
            <person name="Fulton L."/>
            <person name="Fulton B."/>
            <person name="Graves T."/>
            <person name="Wallis J."/>
            <person name="Puente X.S."/>
            <person name="Lopez-Otin C."/>
            <person name="Ordonez G.R."/>
            <person name="Eichler E.E."/>
            <person name="Chen L."/>
            <person name="Cheng Z."/>
            <person name="Deakin J.E."/>
            <person name="Alsop A."/>
            <person name="Thompson K."/>
            <person name="Kirby P."/>
            <person name="Papenfuss A.T."/>
            <person name="Wakefield M.J."/>
            <person name="Olender T."/>
            <person name="Lancet D."/>
            <person name="Huttley G.A."/>
            <person name="Smit A.F."/>
            <person name="Pask A."/>
            <person name="Temple-Smith P."/>
            <person name="Batzer M.A."/>
            <person name="Walker J.A."/>
            <person name="Konkel M.K."/>
            <person name="Harris R.S."/>
            <person name="Whittington C.M."/>
            <person name="Wong E.S."/>
            <person name="Gemmell N.J."/>
            <person name="Buschiazzo E."/>
            <person name="Vargas Jentzsch I.M."/>
            <person name="Merkel A."/>
            <person name="Schmitz J."/>
            <person name="Zemann A."/>
            <person name="Churakov G."/>
            <person name="Kriegs J.O."/>
            <person name="Brosius J."/>
            <person name="Murchison E.P."/>
            <person name="Sachidanandam R."/>
            <person name="Smith C."/>
            <person name="Hannon G.J."/>
            <person name="Tsend-Ayush E."/>
            <person name="McMillan D."/>
            <person name="Attenborough R."/>
            <person name="Rens W."/>
            <person name="Ferguson-Smith M."/>
            <person name="Lefevre C.M."/>
            <person name="Sharp J.A."/>
            <person name="Nicholas K.R."/>
            <person name="Ray D.A."/>
            <person name="Kube M."/>
            <person name="Reinhardt R."/>
            <person name="Pringle T.H."/>
            <person name="Taylor J."/>
            <person name="Jones R.C."/>
            <person name="Nixon B."/>
            <person name="Dacheux J.L."/>
            <person name="Niwa H."/>
            <person name="Sekita Y."/>
            <person name="Huang X."/>
            <person name="Stark A."/>
            <person name="Kheradpour P."/>
            <person name="Kellis M."/>
            <person name="Flicek P."/>
            <person name="Chen Y."/>
            <person name="Webber C."/>
            <person name="Hardison R."/>
            <person name="Nelson J."/>
            <person name="Hallsworth-Pepin K."/>
            <person name="Delehaunty K."/>
            <person name="Markovic C."/>
            <person name="Minx P."/>
            <person name="Feng Y."/>
            <person name="Kremitzki C."/>
            <person name="Mitreva M."/>
            <person name="Glasscock J."/>
            <person name="Wylie T."/>
            <person name="Wohldmann P."/>
            <person name="Thiru P."/>
            <person name="Nhan M.N."/>
            <person name="Pohl C.S."/>
            <person name="Smith S.M."/>
            <person name="Hou S."/>
            <person name="Nefedov M."/>
            <person name="de Jong P.J."/>
            <person name="Renfree M.B."/>
            <person name="Mardis E.R."/>
            <person name="Wilson R.K."/>
        </authorList>
    </citation>
    <scope>NUCLEOTIDE SEQUENCE [LARGE SCALE GENOMIC DNA]</scope>
    <source>
        <strain evidence="3 4">Glennie</strain>
    </source>
</reference>
<feature type="region of interest" description="Disordered" evidence="2">
    <location>
        <begin position="128"/>
        <end position="150"/>
    </location>
</feature>
<dbReference type="Proteomes" id="UP000002279">
    <property type="component" value="Chromosome 5"/>
</dbReference>
<dbReference type="SUPFAM" id="SSF48371">
    <property type="entry name" value="ARM repeat"/>
    <property type="match status" value="1"/>
</dbReference>
<evidence type="ECO:0000313" key="3">
    <source>
        <dbReference type="Ensembl" id="ENSOANP00000003790.3"/>
    </source>
</evidence>
<dbReference type="GeneTree" id="ENSGT00390000003878"/>
<sequence length="661" mass="71556">MSVSVRRRVPSLRRAALPAGVSVVWDWLPPTGRVRCLPSASRISRSTSTWSSSAPASSSSCSASSSVATSSANFATRPRASGTVTERSCSKEMPGSSIYTGRPAPSAWKTSREKTSWACCLANTPSIGRTRFPPEGPSRRGAPRASRTRGMELASGLESLRLEGAPSASGAAAPARALARILRRLAPRGDRPGTPGDAAVKDLRALLQGTDGRRLFEGPDEPLRALKEVARALCGHAVPPRDEPDAGAGGPRPGDAAERAAEVGSAFLLLLGKLETARGALKPGTAERALSELAGPVYVFAVTHGPERPWTGPGSRTTSREVLALLLRVAGCGSVAEFLRGGDGDGEGNFSGVLGLLKPELNKECWKRNPATRHVFSWTLRQVTRPWLSRYLEKVLPPALLMSDDYQTENKILGVDCLHHIILNVPAADLRQYNRDQVVYHALFNHLYTPEPSLIQATLRCLLALLPVVEGPLRWQAAAPGPRSHSPTDDVLRLVLTHMEPERRLLLRRVYAGSLPAFVESLGILTARHLKRLERVVVSYLEVYDGPEEEARLAILETLKVTIRHAWPRVPRRLDVLLKALLKMVCDVARDRSLTPEPVKAALLEEATGCLILLDRCCGGRVKDLLAPLLHSCEDGKVRDCVRKVRDADGPPPDGTERDAV</sequence>
<accession>F6RV59</accession>
<organism evidence="3 4">
    <name type="scientific">Ornithorhynchus anatinus</name>
    <name type="common">Duckbill platypus</name>
    <dbReference type="NCBI Taxonomy" id="9258"/>
    <lineage>
        <taxon>Eukaryota</taxon>
        <taxon>Metazoa</taxon>
        <taxon>Chordata</taxon>
        <taxon>Craniata</taxon>
        <taxon>Vertebrata</taxon>
        <taxon>Euteleostomi</taxon>
        <taxon>Mammalia</taxon>
        <taxon>Monotremata</taxon>
        <taxon>Ornithorhynchidae</taxon>
        <taxon>Ornithorhynchus</taxon>
    </lineage>
</organism>
<evidence type="ECO:0000313" key="4">
    <source>
        <dbReference type="Proteomes" id="UP000002279"/>
    </source>
</evidence>
<evidence type="ECO:0000256" key="2">
    <source>
        <dbReference type="SAM" id="MobiDB-lite"/>
    </source>
</evidence>
<keyword evidence="4" id="KW-1185">Reference proteome</keyword>
<reference evidence="3" key="2">
    <citation type="submission" date="2025-08" db="UniProtKB">
        <authorList>
            <consortium name="Ensembl"/>
        </authorList>
    </citation>
    <scope>IDENTIFICATION</scope>
    <source>
        <strain evidence="3">Glennie</strain>
    </source>
</reference>
<dbReference type="AlphaFoldDB" id="F6RV59"/>
<dbReference type="FunCoup" id="F6RV59">
    <property type="interactions" value="2651"/>
</dbReference>
<dbReference type="InterPro" id="IPR018870">
    <property type="entry name" value="Tti2"/>
</dbReference>
<dbReference type="Bgee" id="ENSOANG00000002393">
    <property type="expression patterns" value="Expressed in adult mammalian kidney and 7 other cell types or tissues"/>
</dbReference>
<dbReference type="eggNOG" id="KOG0800">
    <property type="taxonomic scope" value="Eukaryota"/>
</dbReference>
<dbReference type="Ensembl" id="ENSOANT00000003791.3">
    <property type="protein sequence ID" value="ENSOANP00000003790.3"/>
    <property type="gene ID" value="ENSOANG00000002393.3"/>
</dbReference>
<protein>
    <recommendedName>
        <fullName evidence="5">TELO2 interacting protein 2</fullName>
    </recommendedName>
</protein>
<dbReference type="GO" id="GO:0110078">
    <property type="term" value="C:TTT Hsp90 cochaperone complex"/>
    <property type="evidence" value="ECO:0000318"/>
    <property type="project" value="GO_Central"/>
</dbReference>
<dbReference type="InParanoid" id="F6RV59"/>
<dbReference type="STRING" id="9258.ENSOANP00000003790"/>
<dbReference type="InterPro" id="IPR016024">
    <property type="entry name" value="ARM-type_fold"/>
</dbReference>
<feature type="region of interest" description="Disordered" evidence="2">
    <location>
        <begin position="237"/>
        <end position="257"/>
    </location>
</feature>